<keyword evidence="2" id="KW-0963">Cytoplasm</keyword>
<keyword evidence="5 9" id="KW-0067">ATP-binding</keyword>
<dbReference type="GO" id="GO:0008017">
    <property type="term" value="F:microtubule binding"/>
    <property type="evidence" value="ECO:0007669"/>
    <property type="project" value="InterPro"/>
</dbReference>
<evidence type="ECO:0000256" key="10">
    <source>
        <dbReference type="RuleBase" id="RU000394"/>
    </source>
</evidence>
<accession>A0AAW1QBH9</accession>
<evidence type="ECO:0000256" key="9">
    <source>
        <dbReference type="PROSITE-ProRule" id="PRU00283"/>
    </source>
</evidence>
<organism evidence="14 15">
    <name type="scientific">Elliptochloris bilobata</name>
    <dbReference type="NCBI Taxonomy" id="381761"/>
    <lineage>
        <taxon>Eukaryota</taxon>
        <taxon>Viridiplantae</taxon>
        <taxon>Chlorophyta</taxon>
        <taxon>core chlorophytes</taxon>
        <taxon>Trebouxiophyceae</taxon>
        <taxon>Trebouxiophyceae incertae sedis</taxon>
        <taxon>Elliptochloris clade</taxon>
        <taxon>Elliptochloris</taxon>
    </lineage>
</organism>
<evidence type="ECO:0000256" key="7">
    <source>
        <dbReference type="ARBA" id="ARBA00023175"/>
    </source>
</evidence>
<comment type="caution">
    <text evidence="14">The sequence shown here is derived from an EMBL/GenBank/DDBJ whole genome shotgun (WGS) entry which is preliminary data.</text>
</comment>
<dbReference type="Pfam" id="PF00225">
    <property type="entry name" value="Kinesin"/>
    <property type="match status" value="1"/>
</dbReference>
<feature type="region of interest" description="Disordered" evidence="12">
    <location>
        <begin position="662"/>
        <end position="685"/>
    </location>
</feature>
<dbReference type="PROSITE" id="PS50067">
    <property type="entry name" value="KINESIN_MOTOR_2"/>
    <property type="match status" value="1"/>
</dbReference>
<keyword evidence="7 9" id="KW-0505">Motor protein</keyword>
<keyword evidence="15" id="KW-1185">Reference proteome</keyword>
<evidence type="ECO:0000256" key="4">
    <source>
        <dbReference type="ARBA" id="ARBA00022741"/>
    </source>
</evidence>
<dbReference type="InterPro" id="IPR027417">
    <property type="entry name" value="P-loop_NTPase"/>
</dbReference>
<dbReference type="PRINTS" id="PR00380">
    <property type="entry name" value="KINESINHEAVY"/>
</dbReference>
<sequence length="685" mass="73421">MYTYDAVLGPSSTQEQVYAATAQPIVESVLEGYNGTVFAYGQTGTGKTFTMDGGLDPRQRGVIPRAFDQIFAFIQGGDCGASHFLVRASYLEIYNEDVRDLLASNPRNALDVREDAEGSVYAKGLHAFLVKSPAEMASVLQVGKRNRVVGETLMNRDSSRSHAIFTVTIERADQAPQGGPATGGTIRVGKLNLVDLAGSERQMLSDMHERQSATGAVGERLRESARINLSLSALGNVVSALVDGRTGHVPYRDSKLTRLLQDSLGGNTRTVMLACVSPAPASAGETLSTLRYAHRAKAIRNRPRVNEDPKDAMIREFQEEIACLRAQLASAELPAGDPAAGGGAERLLPAEEMGAQTRSSASTRALNAQDGGSRLAGAAVGQHAAVAEAAAAAAAAQAEALTRQQAETHAERAKKEELARQLRELESRMLRRDAHHSGRDNPRRVANLAAKEADGLKQVAEVARAHMAARKINASLQVELEYTADALRSQEAARVSAEERAAEERAALLEDARRLRQQLALQDLVLASFVPAREVSKVLQRAHWDEERESWALASPQASGSADAPAMHARRPSATPGALRPTCAWARAAAASGAPRFLAENILVLERDVPARAALGFDDPGAQAALDALFEWREDEPRLELPEGRAAFAGLDAPAWGALPRASYEARPQSARGRPRSGSEFGARR</sequence>
<evidence type="ECO:0000313" key="15">
    <source>
        <dbReference type="Proteomes" id="UP001445335"/>
    </source>
</evidence>
<dbReference type="Gene3D" id="3.40.850.10">
    <property type="entry name" value="Kinesin motor domain"/>
    <property type="match status" value="1"/>
</dbReference>
<proteinExistence type="inferred from homology"/>
<comment type="similarity">
    <text evidence="9 10">Belongs to the TRAFAC class myosin-kinesin ATPase superfamily. Kinesin family.</text>
</comment>
<dbReference type="GO" id="GO:0003777">
    <property type="term" value="F:microtubule motor activity"/>
    <property type="evidence" value="ECO:0007669"/>
    <property type="project" value="InterPro"/>
</dbReference>
<evidence type="ECO:0000256" key="3">
    <source>
        <dbReference type="ARBA" id="ARBA00022701"/>
    </source>
</evidence>
<evidence type="ECO:0000256" key="5">
    <source>
        <dbReference type="ARBA" id="ARBA00022840"/>
    </source>
</evidence>
<keyword evidence="3 10" id="KW-0493">Microtubule</keyword>
<evidence type="ECO:0000256" key="8">
    <source>
        <dbReference type="ARBA" id="ARBA00023212"/>
    </source>
</evidence>
<dbReference type="SUPFAM" id="SSF52540">
    <property type="entry name" value="P-loop containing nucleoside triphosphate hydrolases"/>
    <property type="match status" value="1"/>
</dbReference>
<dbReference type="PANTHER" id="PTHR47969">
    <property type="entry name" value="CHROMOSOME-ASSOCIATED KINESIN KIF4A-RELATED"/>
    <property type="match status" value="1"/>
</dbReference>
<dbReference type="PANTHER" id="PTHR47969:SF21">
    <property type="entry name" value="KINESIN-LIKE PROTEIN"/>
    <property type="match status" value="1"/>
</dbReference>
<feature type="binding site" evidence="9">
    <location>
        <begin position="41"/>
        <end position="48"/>
    </location>
    <ligand>
        <name>ATP</name>
        <dbReference type="ChEBI" id="CHEBI:30616"/>
    </ligand>
</feature>
<dbReference type="AlphaFoldDB" id="A0AAW1QBH9"/>
<dbReference type="InterPro" id="IPR036961">
    <property type="entry name" value="Kinesin_motor_dom_sf"/>
</dbReference>
<dbReference type="PROSITE" id="PS00411">
    <property type="entry name" value="KINESIN_MOTOR_1"/>
    <property type="match status" value="1"/>
</dbReference>
<dbReference type="FunFam" id="3.40.850.10:FF:000082">
    <property type="entry name" value="OSM3-like kinesin"/>
    <property type="match status" value="1"/>
</dbReference>
<dbReference type="InterPro" id="IPR027640">
    <property type="entry name" value="Kinesin-like_fam"/>
</dbReference>
<comment type="subcellular location">
    <subcellularLocation>
        <location evidence="1">Cytoplasm</location>
        <location evidence="1">Cytoskeleton</location>
    </subcellularLocation>
</comment>
<keyword evidence="8" id="KW-0206">Cytoskeleton</keyword>
<dbReference type="EMBL" id="JALJOU010000127">
    <property type="protein sequence ID" value="KAK9819167.1"/>
    <property type="molecule type" value="Genomic_DNA"/>
</dbReference>
<feature type="region of interest" description="Disordered" evidence="12">
    <location>
        <begin position="555"/>
        <end position="576"/>
    </location>
</feature>
<gene>
    <name evidence="14" type="ORF">WJX81_001387</name>
</gene>
<dbReference type="Proteomes" id="UP001445335">
    <property type="component" value="Unassembled WGS sequence"/>
</dbReference>
<dbReference type="GO" id="GO:0005874">
    <property type="term" value="C:microtubule"/>
    <property type="evidence" value="ECO:0007669"/>
    <property type="project" value="UniProtKB-KW"/>
</dbReference>
<dbReference type="GO" id="GO:0005524">
    <property type="term" value="F:ATP binding"/>
    <property type="evidence" value="ECO:0007669"/>
    <property type="project" value="UniProtKB-UniRule"/>
</dbReference>
<dbReference type="SMART" id="SM00129">
    <property type="entry name" value="KISc"/>
    <property type="match status" value="1"/>
</dbReference>
<dbReference type="InterPro" id="IPR019821">
    <property type="entry name" value="Kinesin_motor_CS"/>
</dbReference>
<feature type="domain" description="Kinesin motor" evidence="13">
    <location>
        <begin position="1"/>
        <end position="299"/>
    </location>
</feature>
<evidence type="ECO:0000256" key="1">
    <source>
        <dbReference type="ARBA" id="ARBA00004245"/>
    </source>
</evidence>
<reference evidence="14 15" key="1">
    <citation type="journal article" date="2024" name="Nat. Commun.">
        <title>Phylogenomics reveals the evolutionary origins of lichenization in chlorophyte algae.</title>
        <authorList>
            <person name="Puginier C."/>
            <person name="Libourel C."/>
            <person name="Otte J."/>
            <person name="Skaloud P."/>
            <person name="Haon M."/>
            <person name="Grisel S."/>
            <person name="Petersen M."/>
            <person name="Berrin J.G."/>
            <person name="Delaux P.M."/>
            <person name="Dal Grande F."/>
            <person name="Keller J."/>
        </authorList>
    </citation>
    <scope>NUCLEOTIDE SEQUENCE [LARGE SCALE GENOMIC DNA]</scope>
    <source>
        <strain evidence="14 15">SAG 245.80</strain>
    </source>
</reference>
<dbReference type="InterPro" id="IPR001752">
    <property type="entry name" value="Kinesin_motor_dom"/>
</dbReference>
<keyword evidence="6 11" id="KW-0175">Coiled coil</keyword>
<feature type="coiled-coil region" evidence="11">
    <location>
        <begin position="384"/>
        <end position="428"/>
    </location>
</feature>
<evidence type="ECO:0000256" key="11">
    <source>
        <dbReference type="SAM" id="Coils"/>
    </source>
</evidence>
<evidence type="ECO:0000313" key="14">
    <source>
        <dbReference type="EMBL" id="KAK9819167.1"/>
    </source>
</evidence>
<protein>
    <recommendedName>
        <fullName evidence="10">Kinesin-like protein</fullName>
    </recommendedName>
</protein>
<evidence type="ECO:0000256" key="12">
    <source>
        <dbReference type="SAM" id="MobiDB-lite"/>
    </source>
</evidence>
<feature type="coiled-coil region" evidence="11">
    <location>
        <begin position="487"/>
        <end position="518"/>
    </location>
</feature>
<keyword evidence="4 9" id="KW-0547">Nucleotide-binding</keyword>
<evidence type="ECO:0000256" key="2">
    <source>
        <dbReference type="ARBA" id="ARBA00022490"/>
    </source>
</evidence>
<evidence type="ECO:0000259" key="13">
    <source>
        <dbReference type="PROSITE" id="PS50067"/>
    </source>
</evidence>
<dbReference type="GO" id="GO:0007018">
    <property type="term" value="P:microtubule-based movement"/>
    <property type="evidence" value="ECO:0007669"/>
    <property type="project" value="InterPro"/>
</dbReference>
<evidence type="ECO:0000256" key="6">
    <source>
        <dbReference type="ARBA" id="ARBA00023054"/>
    </source>
</evidence>
<name>A0AAW1QBH9_9CHLO</name>